<protein>
    <submittedName>
        <fullName evidence="2">Uncharacterized protein</fullName>
    </submittedName>
</protein>
<dbReference type="InterPro" id="IPR012442">
    <property type="entry name" value="DUF1645_plant"/>
</dbReference>
<comment type="caution">
    <text evidence="2">The sequence shown here is derived from an EMBL/GenBank/DDBJ whole genome shotgun (WGS) entry which is preliminary data.</text>
</comment>
<dbReference type="PANTHER" id="PTHR33095:SF114">
    <property type="entry name" value="DUF1645 FAMILY PROTEIN"/>
    <property type="match status" value="1"/>
</dbReference>
<feature type="compositionally biased region" description="Basic and acidic residues" evidence="1">
    <location>
        <begin position="69"/>
        <end position="79"/>
    </location>
</feature>
<feature type="region of interest" description="Disordered" evidence="1">
    <location>
        <begin position="265"/>
        <end position="289"/>
    </location>
</feature>
<feature type="region of interest" description="Disordered" evidence="1">
    <location>
        <begin position="61"/>
        <end position="95"/>
    </location>
</feature>
<feature type="compositionally biased region" description="Acidic residues" evidence="1">
    <location>
        <begin position="80"/>
        <end position="95"/>
    </location>
</feature>
<feature type="compositionally biased region" description="Polar residues" evidence="1">
    <location>
        <begin position="1"/>
        <end position="21"/>
    </location>
</feature>
<feature type="compositionally biased region" description="Basic and acidic residues" evidence="1">
    <location>
        <begin position="270"/>
        <end position="287"/>
    </location>
</feature>
<dbReference type="Pfam" id="PF07816">
    <property type="entry name" value="DUF1645"/>
    <property type="match status" value="1"/>
</dbReference>
<evidence type="ECO:0000313" key="2">
    <source>
        <dbReference type="EMBL" id="KAK4791194.1"/>
    </source>
</evidence>
<accession>A0AAN7R3P0</accession>
<proteinExistence type="predicted"/>
<feature type="compositionally biased region" description="Basic residues" evidence="1">
    <location>
        <begin position="22"/>
        <end position="31"/>
    </location>
</feature>
<dbReference type="AlphaFoldDB" id="A0AAN7R3P0"/>
<dbReference type="PANTHER" id="PTHR33095">
    <property type="entry name" value="OS07G0619500 PROTEIN"/>
    <property type="match status" value="1"/>
</dbReference>
<organism evidence="2 3">
    <name type="scientific">Trapa natans</name>
    <name type="common">Water chestnut</name>
    <dbReference type="NCBI Taxonomy" id="22666"/>
    <lineage>
        <taxon>Eukaryota</taxon>
        <taxon>Viridiplantae</taxon>
        <taxon>Streptophyta</taxon>
        <taxon>Embryophyta</taxon>
        <taxon>Tracheophyta</taxon>
        <taxon>Spermatophyta</taxon>
        <taxon>Magnoliopsida</taxon>
        <taxon>eudicotyledons</taxon>
        <taxon>Gunneridae</taxon>
        <taxon>Pentapetalae</taxon>
        <taxon>rosids</taxon>
        <taxon>malvids</taxon>
        <taxon>Myrtales</taxon>
        <taxon>Lythraceae</taxon>
        <taxon>Trapa</taxon>
    </lineage>
</organism>
<feature type="region of interest" description="Disordered" evidence="1">
    <location>
        <begin position="1"/>
        <end position="39"/>
    </location>
</feature>
<feature type="region of interest" description="Disordered" evidence="1">
    <location>
        <begin position="232"/>
        <end position="251"/>
    </location>
</feature>
<evidence type="ECO:0000256" key="1">
    <source>
        <dbReference type="SAM" id="MobiDB-lite"/>
    </source>
</evidence>
<sequence length="317" mass="35823">MDHSNTIHPLTFESHPSFQSTQKKKKKKKKKEVMSSCDDSISSVYKELYGKASEDIINKLRPDVANGELRQRGEASEHNLEEEEEERDGEEEEPEFSFACLNLQDNSPISADDVFQNGQIRPVYPLFDRSLLFGSFQDEIPKATESSSHPRQPLKKLFISTAEPEELDGVDEGTYCILKGKTVVEAASPEGCRKSNSTGFSRLWRFRDLVHRSSSDGEDAFVFLNTHRAHGGGGNIHHAKKEEDARSEKVGRTAGNKMTTAMVTAKGRQTAHEKHYVRNRASRESNRRKSYLPYRQNLVGLGFFTNVNGMTQNVHPF</sequence>
<dbReference type="EMBL" id="JAXQNO010000009">
    <property type="protein sequence ID" value="KAK4791194.1"/>
    <property type="molecule type" value="Genomic_DNA"/>
</dbReference>
<feature type="compositionally biased region" description="Basic and acidic residues" evidence="1">
    <location>
        <begin position="240"/>
        <end position="251"/>
    </location>
</feature>
<keyword evidence="3" id="KW-1185">Reference proteome</keyword>
<name>A0AAN7R3P0_TRANT</name>
<gene>
    <name evidence="2" type="ORF">SAY86_031607</name>
</gene>
<reference evidence="2 3" key="1">
    <citation type="journal article" date="2023" name="Hortic Res">
        <title>Pangenome of water caltrop reveals structural variations and asymmetric subgenome divergence after allopolyploidization.</title>
        <authorList>
            <person name="Zhang X."/>
            <person name="Chen Y."/>
            <person name="Wang L."/>
            <person name="Yuan Y."/>
            <person name="Fang M."/>
            <person name="Shi L."/>
            <person name="Lu R."/>
            <person name="Comes H.P."/>
            <person name="Ma Y."/>
            <person name="Chen Y."/>
            <person name="Huang G."/>
            <person name="Zhou Y."/>
            <person name="Zheng Z."/>
            <person name="Qiu Y."/>
        </authorList>
    </citation>
    <scope>NUCLEOTIDE SEQUENCE [LARGE SCALE GENOMIC DNA]</scope>
    <source>
        <strain evidence="2">F231</strain>
    </source>
</reference>
<evidence type="ECO:0000313" key="3">
    <source>
        <dbReference type="Proteomes" id="UP001346149"/>
    </source>
</evidence>
<dbReference type="Proteomes" id="UP001346149">
    <property type="component" value="Unassembled WGS sequence"/>
</dbReference>